<dbReference type="eggNOG" id="KOG0472">
    <property type="taxonomic scope" value="Eukaryota"/>
</dbReference>
<dbReference type="AlphaFoldDB" id="L1I9U5"/>
<dbReference type="GeneID" id="17289739"/>
<gene>
    <name evidence="4" type="ORF">GUITHDRAFT_148225</name>
</gene>
<proteinExistence type="predicted"/>
<accession>L1I9U5</accession>
<feature type="compositionally biased region" description="Low complexity" evidence="3">
    <location>
        <begin position="245"/>
        <end position="259"/>
    </location>
</feature>
<dbReference type="InterPro" id="IPR032675">
    <property type="entry name" value="LRR_dom_sf"/>
</dbReference>
<dbReference type="Pfam" id="PF13855">
    <property type="entry name" value="LRR_8"/>
    <property type="match status" value="2"/>
</dbReference>
<feature type="compositionally biased region" description="Acidic residues" evidence="3">
    <location>
        <begin position="7"/>
        <end position="33"/>
    </location>
</feature>
<dbReference type="SMART" id="SM00369">
    <property type="entry name" value="LRR_TYP"/>
    <property type="match status" value="5"/>
</dbReference>
<reference evidence="6" key="2">
    <citation type="submission" date="2012-11" db="EMBL/GenBank/DDBJ databases">
        <authorList>
            <person name="Kuo A."/>
            <person name="Curtis B.A."/>
            <person name="Tanifuji G."/>
            <person name="Burki F."/>
            <person name="Gruber A."/>
            <person name="Irimia M."/>
            <person name="Maruyama S."/>
            <person name="Arias M.C."/>
            <person name="Ball S.G."/>
            <person name="Gile G.H."/>
            <person name="Hirakawa Y."/>
            <person name="Hopkins J.F."/>
            <person name="Rensing S.A."/>
            <person name="Schmutz J."/>
            <person name="Symeonidi A."/>
            <person name="Elias M."/>
            <person name="Eveleigh R.J."/>
            <person name="Herman E.K."/>
            <person name="Klute M.J."/>
            <person name="Nakayama T."/>
            <person name="Obornik M."/>
            <person name="Reyes-Prieto A."/>
            <person name="Armbrust E.V."/>
            <person name="Aves S.J."/>
            <person name="Beiko R.G."/>
            <person name="Coutinho P."/>
            <person name="Dacks J.B."/>
            <person name="Durnford D.G."/>
            <person name="Fast N.M."/>
            <person name="Green B.R."/>
            <person name="Grisdale C."/>
            <person name="Hempe F."/>
            <person name="Henrissat B."/>
            <person name="Hoppner M.P."/>
            <person name="Ishida K.-I."/>
            <person name="Kim E."/>
            <person name="Koreny L."/>
            <person name="Kroth P.G."/>
            <person name="Liu Y."/>
            <person name="Malik S.-B."/>
            <person name="Maier U.G."/>
            <person name="McRose D."/>
            <person name="Mock T."/>
            <person name="Neilson J.A."/>
            <person name="Onodera N.T."/>
            <person name="Poole A.M."/>
            <person name="Pritham E.J."/>
            <person name="Richards T.A."/>
            <person name="Rocap G."/>
            <person name="Roy S.W."/>
            <person name="Sarai C."/>
            <person name="Schaack S."/>
            <person name="Shirato S."/>
            <person name="Slamovits C.H."/>
            <person name="Spencer D.F."/>
            <person name="Suzuki S."/>
            <person name="Worden A.Z."/>
            <person name="Zauner S."/>
            <person name="Barry K."/>
            <person name="Bell C."/>
            <person name="Bharti A.K."/>
            <person name="Crow J.A."/>
            <person name="Grimwood J."/>
            <person name="Kramer R."/>
            <person name="Lindquist E."/>
            <person name="Lucas S."/>
            <person name="Salamov A."/>
            <person name="McFadden G.I."/>
            <person name="Lane C.E."/>
            <person name="Keeling P.J."/>
            <person name="Gray M.W."/>
            <person name="Grigoriev I.V."/>
            <person name="Archibald J.M."/>
        </authorList>
    </citation>
    <scope>NUCLEOTIDE SEQUENCE</scope>
    <source>
        <strain evidence="6">CCMP2712</strain>
    </source>
</reference>
<keyword evidence="1" id="KW-0433">Leucine-rich repeat</keyword>
<evidence type="ECO:0000313" key="4">
    <source>
        <dbReference type="EMBL" id="EKX33026.1"/>
    </source>
</evidence>
<organism evidence="4">
    <name type="scientific">Guillardia theta (strain CCMP2712)</name>
    <name type="common">Cryptophyte</name>
    <dbReference type="NCBI Taxonomy" id="905079"/>
    <lineage>
        <taxon>Eukaryota</taxon>
        <taxon>Cryptophyceae</taxon>
        <taxon>Pyrenomonadales</taxon>
        <taxon>Geminigeraceae</taxon>
        <taxon>Guillardia</taxon>
    </lineage>
</organism>
<sequence length="380" mass="43804">MYPTGLESEDSGDEESSNDEDEDEDDEDDEDEEIREDMRARVENGYLPSMETHIVLWKYGICKFPDDVTRPNHLAVIDLRYNLIREFPPEMRHMKRLVHLDLTSNRIETIPESISHLKRLRGLFLSNNTIREIPVGLCSLGKLETYFSTAGDGAPDPVAYTDTQGKSADLVYVFKSKEEEERDENEDKEDEEDEVDEDEDDEEEDKDVDGRKKMIERGKMRTMKLVGRGASSDRGGEVWEDEEVLTSTRRLSPSSTPTSARQMRRMLPGDQLCIERDMTASQLLFQDHSYRELNKVPTSIFRSTQLQALSLRQNLLESLPEELEGHTNLRLLDVSHNRVEKIPRAYTSLVNLQELNVSFNQMINTASQENSYEDLSFPIE</sequence>
<dbReference type="STRING" id="905079.L1I9U5"/>
<dbReference type="PROSITE" id="PS51450">
    <property type="entry name" value="LRR"/>
    <property type="match status" value="2"/>
</dbReference>
<evidence type="ECO:0000256" key="3">
    <source>
        <dbReference type="SAM" id="MobiDB-lite"/>
    </source>
</evidence>
<feature type="compositionally biased region" description="Acidic residues" evidence="3">
    <location>
        <begin position="180"/>
        <end position="207"/>
    </location>
</feature>
<dbReference type="PANTHER" id="PTHR48051">
    <property type="match status" value="1"/>
</dbReference>
<protein>
    <submittedName>
        <fullName evidence="4 5">Uncharacterized protein</fullName>
    </submittedName>
</protein>
<feature type="region of interest" description="Disordered" evidence="3">
    <location>
        <begin position="1"/>
        <end position="33"/>
    </location>
</feature>
<dbReference type="Gene3D" id="3.80.10.10">
    <property type="entry name" value="Ribonuclease Inhibitor"/>
    <property type="match status" value="2"/>
</dbReference>
<dbReference type="PANTHER" id="PTHR48051:SF1">
    <property type="entry name" value="RAS SUPPRESSOR PROTEIN 1"/>
    <property type="match status" value="1"/>
</dbReference>
<dbReference type="Proteomes" id="UP000011087">
    <property type="component" value="Unassembled WGS sequence"/>
</dbReference>
<dbReference type="InterPro" id="IPR050216">
    <property type="entry name" value="LRR_domain-containing"/>
</dbReference>
<feature type="compositionally biased region" description="Basic and acidic residues" evidence="3">
    <location>
        <begin position="208"/>
        <end position="219"/>
    </location>
</feature>
<dbReference type="InterPro" id="IPR003591">
    <property type="entry name" value="Leu-rich_rpt_typical-subtyp"/>
</dbReference>
<dbReference type="PaxDb" id="55529-EKX33026"/>
<dbReference type="EMBL" id="JH993160">
    <property type="protein sequence ID" value="EKX33026.1"/>
    <property type="molecule type" value="Genomic_DNA"/>
</dbReference>
<dbReference type="HOGENOM" id="CLU_728806_0_0_1"/>
<dbReference type="SUPFAM" id="SSF52058">
    <property type="entry name" value="L domain-like"/>
    <property type="match status" value="1"/>
</dbReference>
<dbReference type="RefSeq" id="XP_005820006.1">
    <property type="nucleotide sequence ID" value="XM_005819949.1"/>
</dbReference>
<reference evidence="5" key="3">
    <citation type="submission" date="2016-03" db="UniProtKB">
        <authorList>
            <consortium name="EnsemblProtists"/>
        </authorList>
    </citation>
    <scope>IDENTIFICATION</scope>
</reference>
<dbReference type="SMART" id="SM00365">
    <property type="entry name" value="LRR_SD22"/>
    <property type="match status" value="3"/>
</dbReference>
<dbReference type="GO" id="GO:0005737">
    <property type="term" value="C:cytoplasm"/>
    <property type="evidence" value="ECO:0007669"/>
    <property type="project" value="TreeGrafter"/>
</dbReference>
<keyword evidence="6" id="KW-1185">Reference proteome</keyword>
<keyword evidence="2" id="KW-0677">Repeat</keyword>
<dbReference type="EnsemblProtists" id="EKX33026">
    <property type="protein sequence ID" value="EKX33026"/>
    <property type="gene ID" value="GUITHDRAFT_148225"/>
</dbReference>
<feature type="non-terminal residue" evidence="4">
    <location>
        <position position="380"/>
    </location>
</feature>
<feature type="region of interest" description="Disordered" evidence="3">
    <location>
        <begin position="176"/>
        <end position="262"/>
    </location>
</feature>
<dbReference type="OrthoDB" id="676979at2759"/>
<evidence type="ECO:0000256" key="1">
    <source>
        <dbReference type="ARBA" id="ARBA00022614"/>
    </source>
</evidence>
<evidence type="ECO:0000313" key="6">
    <source>
        <dbReference type="Proteomes" id="UP000011087"/>
    </source>
</evidence>
<evidence type="ECO:0000313" key="5">
    <source>
        <dbReference type="EnsemblProtists" id="EKX33026"/>
    </source>
</evidence>
<dbReference type="InterPro" id="IPR001611">
    <property type="entry name" value="Leu-rich_rpt"/>
</dbReference>
<evidence type="ECO:0000256" key="2">
    <source>
        <dbReference type="ARBA" id="ARBA00022737"/>
    </source>
</evidence>
<dbReference type="KEGG" id="gtt:GUITHDRAFT_148225"/>
<name>L1I9U5_GUITC</name>
<reference evidence="4 6" key="1">
    <citation type="journal article" date="2012" name="Nature">
        <title>Algal genomes reveal evolutionary mosaicism and the fate of nucleomorphs.</title>
        <authorList>
            <consortium name="DOE Joint Genome Institute"/>
            <person name="Curtis B.A."/>
            <person name="Tanifuji G."/>
            <person name="Burki F."/>
            <person name="Gruber A."/>
            <person name="Irimia M."/>
            <person name="Maruyama S."/>
            <person name="Arias M.C."/>
            <person name="Ball S.G."/>
            <person name="Gile G.H."/>
            <person name="Hirakawa Y."/>
            <person name="Hopkins J.F."/>
            <person name="Kuo A."/>
            <person name="Rensing S.A."/>
            <person name="Schmutz J."/>
            <person name="Symeonidi A."/>
            <person name="Elias M."/>
            <person name="Eveleigh R.J."/>
            <person name="Herman E.K."/>
            <person name="Klute M.J."/>
            <person name="Nakayama T."/>
            <person name="Obornik M."/>
            <person name="Reyes-Prieto A."/>
            <person name="Armbrust E.V."/>
            <person name="Aves S.J."/>
            <person name="Beiko R.G."/>
            <person name="Coutinho P."/>
            <person name="Dacks J.B."/>
            <person name="Durnford D.G."/>
            <person name="Fast N.M."/>
            <person name="Green B.R."/>
            <person name="Grisdale C.J."/>
            <person name="Hempel F."/>
            <person name="Henrissat B."/>
            <person name="Hoppner M.P."/>
            <person name="Ishida K."/>
            <person name="Kim E."/>
            <person name="Koreny L."/>
            <person name="Kroth P.G."/>
            <person name="Liu Y."/>
            <person name="Malik S.B."/>
            <person name="Maier U.G."/>
            <person name="McRose D."/>
            <person name="Mock T."/>
            <person name="Neilson J.A."/>
            <person name="Onodera N.T."/>
            <person name="Poole A.M."/>
            <person name="Pritham E.J."/>
            <person name="Richards T.A."/>
            <person name="Rocap G."/>
            <person name="Roy S.W."/>
            <person name="Sarai C."/>
            <person name="Schaack S."/>
            <person name="Shirato S."/>
            <person name="Slamovits C.H."/>
            <person name="Spencer D.F."/>
            <person name="Suzuki S."/>
            <person name="Worden A.Z."/>
            <person name="Zauner S."/>
            <person name="Barry K."/>
            <person name="Bell C."/>
            <person name="Bharti A.K."/>
            <person name="Crow J.A."/>
            <person name="Grimwood J."/>
            <person name="Kramer R."/>
            <person name="Lindquist E."/>
            <person name="Lucas S."/>
            <person name="Salamov A."/>
            <person name="McFadden G.I."/>
            <person name="Lane C.E."/>
            <person name="Keeling P.J."/>
            <person name="Gray M.W."/>
            <person name="Grigoriev I.V."/>
            <person name="Archibald J.M."/>
        </authorList>
    </citation>
    <scope>NUCLEOTIDE SEQUENCE</scope>
    <source>
        <strain evidence="4 6">CCMP2712</strain>
    </source>
</reference>